<accession>A0AAD2G8M7</accession>
<dbReference type="Gene3D" id="3.40.30.10">
    <property type="entry name" value="Glutaredoxin"/>
    <property type="match status" value="1"/>
</dbReference>
<reference evidence="2" key="1">
    <citation type="submission" date="2023-08" db="EMBL/GenBank/DDBJ databases">
        <authorList>
            <person name="Audoor S."/>
            <person name="Bilcke G."/>
        </authorList>
    </citation>
    <scope>NUCLEOTIDE SEQUENCE</scope>
</reference>
<protein>
    <recommendedName>
        <fullName evidence="4">Thioredoxin domain-containing protein</fullName>
    </recommendedName>
</protein>
<gene>
    <name evidence="2" type="ORF">CYCCA115_LOCUS21943</name>
</gene>
<evidence type="ECO:0008006" key="4">
    <source>
        <dbReference type="Google" id="ProtNLM"/>
    </source>
</evidence>
<evidence type="ECO:0000313" key="2">
    <source>
        <dbReference type="EMBL" id="CAJ1966359.1"/>
    </source>
</evidence>
<feature type="region of interest" description="Disordered" evidence="1">
    <location>
        <begin position="24"/>
        <end position="52"/>
    </location>
</feature>
<evidence type="ECO:0000256" key="1">
    <source>
        <dbReference type="SAM" id="MobiDB-lite"/>
    </source>
</evidence>
<dbReference type="AlphaFoldDB" id="A0AAD2G8M7"/>
<name>A0AAD2G8M7_9STRA</name>
<dbReference type="Proteomes" id="UP001295423">
    <property type="component" value="Unassembled WGS sequence"/>
</dbReference>
<evidence type="ECO:0000313" key="3">
    <source>
        <dbReference type="Proteomes" id="UP001295423"/>
    </source>
</evidence>
<proteinExistence type="predicted"/>
<comment type="caution">
    <text evidence="2">The sequence shown here is derived from an EMBL/GenBank/DDBJ whole genome shotgun (WGS) entry which is preliminary data.</text>
</comment>
<dbReference type="SUPFAM" id="SSF52833">
    <property type="entry name" value="Thioredoxin-like"/>
    <property type="match status" value="1"/>
</dbReference>
<sequence length="261" mass="28736">MARHQAQPKPQSIIHHLSRLGSRVVRPLSSSHKRRPTKLLDADGSVESYTDTSVPSSLRSIKSLPALTLKDDSTSLKGSSLSLSVGDTVGTASSKDSLPLGLDMESITDSDAGDEVVHGSLSDWVAGEDQNETFETMDQNEFLFECFISNKQSDIIFFVHFFNDDSTISDEIEKTISGIVMGEKVNCHLIRVNARMAPLFTMKLGIDPEQPTIVAIRNGSVIDRVSDFSSGVRDEVEHWIEANDFLNHSELLFSLSHLSTE</sequence>
<keyword evidence="3" id="KW-1185">Reference proteome</keyword>
<dbReference type="EMBL" id="CAKOGP040002280">
    <property type="protein sequence ID" value="CAJ1966359.1"/>
    <property type="molecule type" value="Genomic_DNA"/>
</dbReference>
<organism evidence="2 3">
    <name type="scientific">Cylindrotheca closterium</name>
    <dbReference type="NCBI Taxonomy" id="2856"/>
    <lineage>
        <taxon>Eukaryota</taxon>
        <taxon>Sar</taxon>
        <taxon>Stramenopiles</taxon>
        <taxon>Ochrophyta</taxon>
        <taxon>Bacillariophyta</taxon>
        <taxon>Bacillariophyceae</taxon>
        <taxon>Bacillariophycidae</taxon>
        <taxon>Bacillariales</taxon>
        <taxon>Bacillariaceae</taxon>
        <taxon>Cylindrotheca</taxon>
    </lineage>
</organism>
<dbReference type="InterPro" id="IPR036249">
    <property type="entry name" value="Thioredoxin-like_sf"/>
</dbReference>